<keyword evidence="4" id="KW-0804">Transcription</keyword>
<evidence type="ECO:0000313" key="7">
    <source>
        <dbReference type="EMBL" id="SNY59491.1"/>
    </source>
</evidence>
<dbReference type="Pfam" id="PF13411">
    <property type="entry name" value="MerR_1"/>
    <property type="match status" value="1"/>
</dbReference>
<keyword evidence="2" id="KW-0805">Transcription regulation</keyword>
<keyword evidence="3 7" id="KW-0238">DNA-binding</keyword>
<dbReference type="Proteomes" id="UP000219612">
    <property type="component" value="Unassembled WGS sequence"/>
</dbReference>
<evidence type="ECO:0000256" key="2">
    <source>
        <dbReference type="ARBA" id="ARBA00023015"/>
    </source>
</evidence>
<evidence type="ECO:0000256" key="4">
    <source>
        <dbReference type="ARBA" id="ARBA00023163"/>
    </source>
</evidence>
<proteinExistence type="predicted"/>
<dbReference type="Gene3D" id="1.10.1660.10">
    <property type="match status" value="1"/>
</dbReference>
<gene>
    <name evidence="7" type="ORF">SAMN05421748_120148</name>
</gene>
<dbReference type="GO" id="GO:0003677">
    <property type="term" value="F:DNA binding"/>
    <property type="evidence" value="ECO:0007669"/>
    <property type="project" value="UniProtKB-KW"/>
</dbReference>
<organism evidence="7 8">
    <name type="scientific">Paractinoplanes atraurantiacus</name>
    <dbReference type="NCBI Taxonomy" id="1036182"/>
    <lineage>
        <taxon>Bacteria</taxon>
        <taxon>Bacillati</taxon>
        <taxon>Actinomycetota</taxon>
        <taxon>Actinomycetes</taxon>
        <taxon>Micromonosporales</taxon>
        <taxon>Micromonosporaceae</taxon>
        <taxon>Paractinoplanes</taxon>
    </lineage>
</organism>
<dbReference type="InterPro" id="IPR000551">
    <property type="entry name" value="MerR-type_HTH_dom"/>
</dbReference>
<keyword evidence="5" id="KW-0175">Coiled coil</keyword>
<dbReference type="GO" id="GO:0003700">
    <property type="term" value="F:DNA-binding transcription factor activity"/>
    <property type="evidence" value="ECO:0007669"/>
    <property type="project" value="InterPro"/>
</dbReference>
<keyword evidence="8" id="KW-1185">Reference proteome</keyword>
<dbReference type="PANTHER" id="PTHR30204">
    <property type="entry name" value="REDOX-CYCLING DRUG-SENSING TRANSCRIPTIONAL ACTIVATOR SOXR"/>
    <property type="match status" value="1"/>
</dbReference>
<dbReference type="EMBL" id="OBDY01000020">
    <property type="protein sequence ID" value="SNY59491.1"/>
    <property type="molecule type" value="Genomic_DNA"/>
</dbReference>
<dbReference type="CDD" id="cd00592">
    <property type="entry name" value="HTH_MerR-like"/>
    <property type="match status" value="1"/>
</dbReference>
<dbReference type="SUPFAM" id="SSF46955">
    <property type="entry name" value="Putative DNA-binding domain"/>
    <property type="match status" value="1"/>
</dbReference>
<dbReference type="InterPro" id="IPR047057">
    <property type="entry name" value="MerR_fam"/>
</dbReference>
<keyword evidence="1" id="KW-0678">Repressor</keyword>
<feature type="coiled-coil region" evidence="5">
    <location>
        <begin position="84"/>
        <end position="118"/>
    </location>
</feature>
<accession>A0A285JK72</accession>
<evidence type="ECO:0000313" key="8">
    <source>
        <dbReference type="Proteomes" id="UP000219612"/>
    </source>
</evidence>
<dbReference type="OrthoDB" id="4569196at2"/>
<protein>
    <submittedName>
        <fullName evidence="7">DNA-binding transcriptional regulator, MerR family</fullName>
    </submittedName>
</protein>
<name>A0A285JK72_9ACTN</name>
<evidence type="ECO:0000256" key="1">
    <source>
        <dbReference type="ARBA" id="ARBA00022491"/>
    </source>
</evidence>
<dbReference type="PROSITE" id="PS50937">
    <property type="entry name" value="HTH_MERR_2"/>
    <property type="match status" value="1"/>
</dbReference>
<evidence type="ECO:0000256" key="5">
    <source>
        <dbReference type="SAM" id="Coils"/>
    </source>
</evidence>
<dbReference type="PANTHER" id="PTHR30204:SF69">
    <property type="entry name" value="MERR-FAMILY TRANSCRIPTIONAL REGULATOR"/>
    <property type="match status" value="1"/>
</dbReference>
<dbReference type="RefSeq" id="WP_097325711.1">
    <property type="nucleotide sequence ID" value="NZ_OBDY01000020.1"/>
</dbReference>
<dbReference type="AlphaFoldDB" id="A0A285JK72"/>
<evidence type="ECO:0000256" key="3">
    <source>
        <dbReference type="ARBA" id="ARBA00023125"/>
    </source>
</evidence>
<dbReference type="InterPro" id="IPR009061">
    <property type="entry name" value="DNA-bd_dom_put_sf"/>
</dbReference>
<reference evidence="7 8" key="1">
    <citation type="submission" date="2017-09" db="EMBL/GenBank/DDBJ databases">
        <authorList>
            <person name="Ehlers B."/>
            <person name="Leendertz F.H."/>
        </authorList>
    </citation>
    <scope>NUCLEOTIDE SEQUENCE [LARGE SCALE GENOMIC DNA]</scope>
    <source>
        <strain evidence="7 8">CGMCC 4.6857</strain>
    </source>
</reference>
<dbReference type="SMART" id="SM00422">
    <property type="entry name" value="HTH_MERR"/>
    <property type="match status" value="1"/>
</dbReference>
<feature type="domain" description="HTH merR-type" evidence="6">
    <location>
        <begin position="1"/>
        <end position="68"/>
    </location>
</feature>
<sequence length="279" mass="31098">MRVKELADLTGTTVRTIRYYHQIGLVPVPERCGGHRDYDLVHVARLVRIRWLAQAGIPLATIAVMLGDQAPAAATPDLRRQSVLADLRAGVSALEQQLLELQAQRDRMRRLIAGVERDGHLSPMPPAVASFYDRMQTRAADEKTRRVIRQERDFMELAFYRGDMPVESAVVYEKLTEAGLADSIALFGQIAEREEHAGSLGEREMDRIATAVVDRLTRHMGADVHDVLKSIDLGLARRAADLYVRLAEPHQRRLARTIGDALLTTIEKGQADDGDTAHP</sequence>
<evidence type="ECO:0000259" key="6">
    <source>
        <dbReference type="PROSITE" id="PS50937"/>
    </source>
</evidence>